<organism evidence="3 4">
    <name type="scientific">Halogranum amylolyticum</name>
    <dbReference type="NCBI Taxonomy" id="660520"/>
    <lineage>
        <taxon>Archaea</taxon>
        <taxon>Methanobacteriati</taxon>
        <taxon>Methanobacteriota</taxon>
        <taxon>Stenosarchaea group</taxon>
        <taxon>Halobacteria</taxon>
        <taxon>Halobacteriales</taxon>
        <taxon>Haloferacaceae</taxon>
    </lineage>
</organism>
<keyword evidence="4" id="KW-1185">Reference proteome</keyword>
<dbReference type="Pfam" id="PF26348">
    <property type="entry name" value="SRA_ScoMcrA"/>
    <property type="match status" value="1"/>
</dbReference>
<reference evidence="4" key="1">
    <citation type="submission" date="2016-10" db="EMBL/GenBank/DDBJ databases">
        <authorList>
            <person name="Varghese N."/>
            <person name="Submissions S."/>
        </authorList>
    </citation>
    <scope>NUCLEOTIDE SEQUENCE [LARGE SCALE GENOMIC DNA]</scope>
    <source>
        <strain evidence="4">CGMCC 1.10121</strain>
    </source>
</reference>
<evidence type="ECO:0000313" key="3">
    <source>
        <dbReference type="EMBL" id="SEP19355.1"/>
    </source>
</evidence>
<sequence>MSLSTVPTSLAGFRLGGRYLRKEIHDQFKGQRQYGISTPAGLPVVFIFTDTETEAYGYSDRFLNNGVFIYSGEGQEGDMEMERGNERIKNHAANDDALLVFEKVGEQNGADIFSYDGDYEYVDHFWEQAPDATGTMRQAVRFKLAPRGGIEAAVTDEEINSLSDAELFEKASESATSGGPTSGSSGERYTRSDVVRAFAQRVADGVCHGCGTDAPFMDSDDEPFLEVHHLHRRSDGGVDAPENVIAICPNCHREVHYGKHGERLNARLIKKATERNQRFTESDAS</sequence>
<proteinExistence type="predicted"/>
<dbReference type="OrthoDB" id="292490at2157"/>
<dbReference type="InterPro" id="IPR002711">
    <property type="entry name" value="HNH"/>
</dbReference>
<feature type="compositionally biased region" description="Low complexity" evidence="1">
    <location>
        <begin position="173"/>
        <end position="187"/>
    </location>
</feature>
<accession>A0A1H8VVG6</accession>
<dbReference type="RefSeq" id="WP_089827355.1">
    <property type="nucleotide sequence ID" value="NZ_FODV01000020.1"/>
</dbReference>
<dbReference type="SMART" id="SM00507">
    <property type="entry name" value="HNHc"/>
    <property type="match status" value="1"/>
</dbReference>
<dbReference type="CDD" id="cd00085">
    <property type="entry name" value="HNHc"/>
    <property type="match status" value="1"/>
</dbReference>
<evidence type="ECO:0000256" key="1">
    <source>
        <dbReference type="SAM" id="MobiDB-lite"/>
    </source>
</evidence>
<protein>
    <submittedName>
        <fullName evidence="3">5-methylcytosine-specific restriction enzyme A</fullName>
    </submittedName>
</protein>
<dbReference type="AlphaFoldDB" id="A0A1H8VVG6"/>
<dbReference type="GO" id="GO:0004519">
    <property type="term" value="F:endonuclease activity"/>
    <property type="evidence" value="ECO:0007669"/>
    <property type="project" value="InterPro"/>
</dbReference>
<feature type="domain" description="HNH nuclease" evidence="2">
    <location>
        <begin position="196"/>
        <end position="253"/>
    </location>
</feature>
<feature type="region of interest" description="Disordered" evidence="1">
    <location>
        <begin position="170"/>
        <end position="189"/>
    </location>
</feature>
<dbReference type="InterPro" id="IPR003615">
    <property type="entry name" value="HNH_nuc"/>
</dbReference>
<dbReference type="Proteomes" id="UP000199126">
    <property type="component" value="Unassembled WGS sequence"/>
</dbReference>
<dbReference type="GO" id="GO:0003676">
    <property type="term" value="F:nucleic acid binding"/>
    <property type="evidence" value="ECO:0007669"/>
    <property type="project" value="InterPro"/>
</dbReference>
<evidence type="ECO:0000313" key="4">
    <source>
        <dbReference type="Proteomes" id="UP000199126"/>
    </source>
</evidence>
<dbReference type="GO" id="GO:0008270">
    <property type="term" value="F:zinc ion binding"/>
    <property type="evidence" value="ECO:0007669"/>
    <property type="project" value="InterPro"/>
</dbReference>
<evidence type="ECO:0000259" key="2">
    <source>
        <dbReference type="SMART" id="SM00507"/>
    </source>
</evidence>
<dbReference type="Pfam" id="PF01844">
    <property type="entry name" value="HNH"/>
    <property type="match status" value="1"/>
</dbReference>
<dbReference type="Gene3D" id="1.10.30.50">
    <property type="match status" value="1"/>
</dbReference>
<dbReference type="InterPro" id="IPR058712">
    <property type="entry name" value="SRA_ScoMcrA"/>
</dbReference>
<dbReference type="EMBL" id="FODV01000020">
    <property type="protein sequence ID" value="SEP19355.1"/>
    <property type="molecule type" value="Genomic_DNA"/>
</dbReference>
<name>A0A1H8VVG6_9EURY</name>
<gene>
    <name evidence="3" type="ORF">SAMN04487948_12010</name>
</gene>